<dbReference type="Gene3D" id="3.50.50.60">
    <property type="entry name" value="FAD/NAD(P)-binding domain"/>
    <property type="match status" value="1"/>
</dbReference>
<dbReference type="GO" id="GO:0071949">
    <property type="term" value="F:FAD binding"/>
    <property type="evidence" value="ECO:0007669"/>
    <property type="project" value="InterPro"/>
</dbReference>
<evidence type="ECO:0000256" key="2">
    <source>
        <dbReference type="ARBA" id="ARBA00007801"/>
    </source>
</evidence>
<accession>A0A1H3NW51</accession>
<dbReference type="Pfam" id="PF01494">
    <property type="entry name" value="FAD_binding_3"/>
    <property type="match status" value="1"/>
</dbReference>
<dbReference type="EMBL" id="FNOT01000014">
    <property type="protein sequence ID" value="SDY93126.1"/>
    <property type="molecule type" value="Genomic_DNA"/>
</dbReference>
<dbReference type="Gene3D" id="3.40.30.120">
    <property type="match status" value="1"/>
</dbReference>
<dbReference type="PANTHER" id="PTHR43004:SF19">
    <property type="entry name" value="BINDING MONOOXYGENASE, PUTATIVE (JCVI)-RELATED"/>
    <property type="match status" value="1"/>
</dbReference>
<evidence type="ECO:0000313" key="6">
    <source>
        <dbReference type="EMBL" id="SDY93126.1"/>
    </source>
</evidence>
<dbReference type="PANTHER" id="PTHR43004">
    <property type="entry name" value="TRK SYSTEM POTASSIUM UPTAKE PROTEIN"/>
    <property type="match status" value="1"/>
</dbReference>
<dbReference type="Proteomes" id="UP000198921">
    <property type="component" value="Unassembled WGS sequence"/>
</dbReference>
<dbReference type="InterPro" id="IPR002938">
    <property type="entry name" value="FAD-bd"/>
</dbReference>
<sequence>MAPAPSPTGVLVQRRGSPDVDVLVVGAGPTGLTLACDLRRRGLAVRVVERLPQPELKSRGKGVQPRTLEVLDDLGVVDRVLEAGWSRDLRVRWYVQRELLVDLRLPGRDPLLDIPHPNLVLIPQWRTEEVLRERLTELGGAVELGRELVDLEQQEDGVLARVATSPDGAGETIRAGWVVGCDGGHSRVRELLAMALEGESREERFLFGDVEVDGLEPADSGYVWFDGGQYLAASPFRGLRSWQVQASLPAGTEEPGSLELLQRLFTERSGLTHVRLSSPTWLSTWHSNVRLVDRYRVGRVFVAGDAAHLHSPVGGQGMNTGIQDAYNLGWKLGLVVRGRASDRLLDTYEEERRPIAAAVLSGSDLGYRAVFGADPLTTLLREHVLTPALRVPAVQRAILGGVSELDLNYRESSLAEEHGTPLSATRWRPGHDDERADAADRLHFARGVHAGDRAPDGALQDAATGQPTRLFDAFRGPHATLLLFDGEAPTDDGYTALATIADGVERRSGADLRPWVVVWGRRLPAGLAGRRVLLDPDGETHRRYGATAEALYLVRPDGYVGLRAQPAAEDVPARYLERLSGRAAADVPQPATASPTGTPG</sequence>
<comment type="similarity">
    <text evidence="2">Belongs to the PheA/TfdB FAD monooxygenase family.</text>
</comment>
<dbReference type="STRING" id="1137993.SAMN05660209_04093"/>
<proteinExistence type="inferred from homology"/>
<dbReference type="PRINTS" id="PR00420">
    <property type="entry name" value="RNGMNOXGNASE"/>
</dbReference>
<name>A0A1H3NW51_9ACTN</name>
<keyword evidence="3" id="KW-0285">Flavoprotein</keyword>
<comment type="cofactor">
    <cofactor evidence="1">
        <name>FAD</name>
        <dbReference type="ChEBI" id="CHEBI:57692"/>
    </cofactor>
</comment>
<dbReference type="SUPFAM" id="SSF52833">
    <property type="entry name" value="Thioredoxin-like"/>
    <property type="match status" value="1"/>
</dbReference>
<reference evidence="7" key="1">
    <citation type="submission" date="2016-10" db="EMBL/GenBank/DDBJ databases">
        <authorList>
            <person name="Varghese N."/>
            <person name="Submissions S."/>
        </authorList>
    </citation>
    <scope>NUCLEOTIDE SEQUENCE [LARGE SCALE GENOMIC DNA]</scope>
    <source>
        <strain evidence="7">DSM 45422</strain>
    </source>
</reference>
<evidence type="ECO:0000256" key="4">
    <source>
        <dbReference type="ARBA" id="ARBA00022827"/>
    </source>
</evidence>
<dbReference type="OrthoDB" id="8670884at2"/>
<dbReference type="InterPro" id="IPR036249">
    <property type="entry name" value="Thioredoxin-like_sf"/>
</dbReference>
<feature type="domain" description="FAD-binding" evidence="5">
    <location>
        <begin position="19"/>
        <end position="361"/>
    </location>
</feature>
<gene>
    <name evidence="6" type="ORF">SAMN05660209_04093</name>
</gene>
<organism evidence="6 7">
    <name type="scientific">Geodermatophilus africanus</name>
    <dbReference type="NCBI Taxonomy" id="1137993"/>
    <lineage>
        <taxon>Bacteria</taxon>
        <taxon>Bacillati</taxon>
        <taxon>Actinomycetota</taxon>
        <taxon>Actinomycetes</taxon>
        <taxon>Geodermatophilales</taxon>
        <taxon>Geodermatophilaceae</taxon>
        <taxon>Geodermatophilus</taxon>
    </lineage>
</organism>
<dbReference type="GO" id="GO:0016709">
    <property type="term" value="F:oxidoreductase activity, acting on paired donors, with incorporation or reduction of molecular oxygen, NAD(P)H as one donor, and incorporation of one atom of oxygen"/>
    <property type="evidence" value="ECO:0007669"/>
    <property type="project" value="UniProtKB-ARBA"/>
</dbReference>
<dbReference type="InterPro" id="IPR050641">
    <property type="entry name" value="RIFMO-like"/>
</dbReference>
<dbReference type="RefSeq" id="WP_091160417.1">
    <property type="nucleotide sequence ID" value="NZ_FNOT01000014.1"/>
</dbReference>
<keyword evidence="4" id="KW-0274">FAD</keyword>
<dbReference type="AlphaFoldDB" id="A0A1H3NW51"/>
<dbReference type="Gene3D" id="3.30.70.2450">
    <property type="match status" value="1"/>
</dbReference>
<dbReference type="SUPFAM" id="SSF51905">
    <property type="entry name" value="FAD/NAD(P)-binding domain"/>
    <property type="match status" value="1"/>
</dbReference>
<dbReference type="InterPro" id="IPR036188">
    <property type="entry name" value="FAD/NAD-bd_sf"/>
</dbReference>
<protein>
    <submittedName>
        <fullName evidence="6">2-polyprenyl-6-methoxyphenol hydroxylase</fullName>
    </submittedName>
</protein>
<evidence type="ECO:0000313" key="7">
    <source>
        <dbReference type="Proteomes" id="UP000198921"/>
    </source>
</evidence>
<evidence type="ECO:0000259" key="5">
    <source>
        <dbReference type="Pfam" id="PF01494"/>
    </source>
</evidence>
<evidence type="ECO:0000256" key="3">
    <source>
        <dbReference type="ARBA" id="ARBA00022630"/>
    </source>
</evidence>
<evidence type="ECO:0000256" key="1">
    <source>
        <dbReference type="ARBA" id="ARBA00001974"/>
    </source>
</evidence>
<keyword evidence="7" id="KW-1185">Reference proteome</keyword>